<dbReference type="AlphaFoldDB" id="A0A1I1E3R1"/>
<dbReference type="OrthoDB" id="9811381at2"/>
<dbReference type="Gene3D" id="1.10.940.10">
    <property type="entry name" value="NusB-like"/>
    <property type="match status" value="1"/>
</dbReference>
<evidence type="ECO:0000256" key="1">
    <source>
        <dbReference type="ARBA" id="ARBA00005952"/>
    </source>
</evidence>
<keyword evidence="4 6" id="KW-0805">Transcription regulation</keyword>
<dbReference type="Pfam" id="PF01029">
    <property type="entry name" value="NusB"/>
    <property type="match status" value="1"/>
</dbReference>
<keyword evidence="2 6" id="KW-0889">Transcription antitermination</keyword>
<dbReference type="eggNOG" id="COG0781">
    <property type="taxonomic scope" value="Bacteria"/>
</dbReference>
<dbReference type="EMBL" id="FOKQ01000003">
    <property type="protein sequence ID" value="SFB81296.1"/>
    <property type="molecule type" value="Genomic_DNA"/>
</dbReference>
<dbReference type="PANTHER" id="PTHR11078:SF3">
    <property type="entry name" value="ANTITERMINATION NUSB DOMAIN-CONTAINING PROTEIN"/>
    <property type="match status" value="1"/>
</dbReference>
<evidence type="ECO:0000256" key="2">
    <source>
        <dbReference type="ARBA" id="ARBA00022814"/>
    </source>
</evidence>
<protein>
    <recommendedName>
        <fullName evidence="6">Transcription antitermination protein NusB</fullName>
    </recommendedName>
    <alternativeName>
        <fullName evidence="6">Antitermination factor NusB</fullName>
    </alternativeName>
</protein>
<dbReference type="RefSeq" id="WP_074960000.1">
    <property type="nucleotide sequence ID" value="NZ_FOKQ01000003.1"/>
</dbReference>
<keyword evidence="3 6" id="KW-0694">RNA-binding</keyword>
<comment type="similarity">
    <text evidence="1 6">Belongs to the NusB family.</text>
</comment>
<reference evidence="8 9" key="1">
    <citation type="submission" date="2016-10" db="EMBL/GenBank/DDBJ databases">
        <authorList>
            <person name="de Groot N.N."/>
        </authorList>
    </citation>
    <scope>NUCLEOTIDE SEQUENCE [LARGE SCALE GENOMIC DNA]</scope>
    <source>
        <strain evidence="8 9">AR67</strain>
    </source>
</reference>
<name>A0A1I1E3R1_RUMAL</name>
<evidence type="ECO:0000256" key="5">
    <source>
        <dbReference type="ARBA" id="ARBA00023163"/>
    </source>
</evidence>
<evidence type="ECO:0000259" key="7">
    <source>
        <dbReference type="Pfam" id="PF01029"/>
    </source>
</evidence>
<dbReference type="GO" id="GO:0003723">
    <property type="term" value="F:RNA binding"/>
    <property type="evidence" value="ECO:0007669"/>
    <property type="project" value="UniProtKB-UniRule"/>
</dbReference>
<dbReference type="InterPro" id="IPR035926">
    <property type="entry name" value="NusB-like_sf"/>
</dbReference>
<comment type="function">
    <text evidence="6">Involved in transcription antitermination. Required for transcription of ribosomal RNA (rRNA) genes. Binds specifically to the boxA antiterminator sequence of the ribosomal RNA (rrn) operons.</text>
</comment>
<evidence type="ECO:0000256" key="4">
    <source>
        <dbReference type="ARBA" id="ARBA00023015"/>
    </source>
</evidence>
<keyword evidence="5 6" id="KW-0804">Transcription</keyword>
<dbReference type="NCBIfam" id="TIGR01951">
    <property type="entry name" value="nusB"/>
    <property type="match status" value="1"/>
</dbReference>
<evidence type="ECO:0000313" key="9">
    <source>
        <dbReference type="Proteomes" id="UP000182192"/>
    </source>
</evidence>
<sequence length="137" mass="15463">MAGRREVRQAAFLLSFEKMFLDDDLDKIFESAEELGEFIPVNDEVKSLVRAIFDNQEELDSIISKYSDKRAVSRIPKVDLTALRLAIYEALYDEKVPVNVAISEAVALTEKYALEPDIAFVNGLLGSFAKDIKKDED</sequence>
<dbReference type="PANTHER" id="PTHR11078">
    <property type="entry name" value="N UTILIZATION SUBSTANCE PROTEIN B-RELATED"/>
    <property type="match status" value="1"/>
</dbReference>
<dbReference type="GO" id="GO:0006353">
    <property type="term" value="P:DNA-templated transcription termination"/>
    <property type="evidence" value="ECO:0007669"/>
    <property type="project" value="UniProtKB-UniRule"/>
</dbReference>
<feature type="domain" description="NusB/RsmB/TIM44" evidence="7">
    <location>
        <begin position="8"/>
        <end position="130"/>
    </location>
</feature>
<dbReference type="Proteomes" id="UP000182192">
    <property type="component" value="Unassembled WGS sequence"/>
</dbReference>
<dbReference type="InterPro" id="IPR011605">
    <property type="entry name" value="NusB_fam"/>
</dbReference>
<dbReference type="SUPFAM" id="SSF48013">
    <property type="entry name" value="NusB-like"/>
    <property type="match status" value="1"/>
</dbReference>
<evidence type="ECO:0000313" key="8">
    <source>
        <dbReference type="EMBL" id="SFB81296.1"/>
    </source>
</evidence>
<gene>
    <name evidence="6" type="primary">nusB</name>
    <name evidence="8" type="ORF">SAMN02910406_00615</name>
</gene>
<dbReference type="HAMAP" id="MF_00073">
    <property type="entry name" value="NusB"/>
    <property type="match status" value="1"/>
</dbReference>
<dbReference type="InterPro" id="IPR006027">
    <property type="entry name" value="NusB_RsmB_TIM44"/>
</dbReference>
<proteinExistence type="inferred from homology"/>
<organism evidence="8 9">
    <name type="scientific">Ruminococcus albus</name>
    <dbReference type="NCBI Taxonomy" id="1264"/>
    <lineage>
        <taxon>Bacteria</taxon>
        <taxon>Bacillati</taxon>
        <taxon>Bacillota</taxon>
        <taxon>Clostridia</taxon>
        <taxon>Eubacteriales</taxon>
        <taxon>Oscillospiraceae</taxon>
        <taxon>Ruminococcus</taxon>
    </lineage>
</organism>
<dbReference type="GO" id="GO:0005829">
    <property type="term" value="C:cytosol"/>
    <property type="evidence" value="ECO:0007669"/>
    <property type="project" value="TreeGrafter"/>
</dbReference>
<evidence type="ECO:0000256" key="3">
    <source>
        <dbReference type="ARBA" id="ARBA00022884"/>
    </source>
</evidence>
<accession>A0A1I1E3R1</accession>
<dbReference type="GO" id="GO:0031564">
    <property type="term" value="P:transcription antitermination"/>
    <property type="evidence" value="ECO:0007669"/>
    <property type="project" value="UniProtKB-KW"/>
</dbReference>
<evidence type="ECO:0000256" key="6">
    <source>
        <dbReference type="HAMAP-Rule" id="MF_00073"/>
    </source>
</evidence>